<sequence length="33" mass="3729">MLPSRAKYSRGVISVYLRNTKIHQEGAALIINE</sequence>
<reference evidence="1" key="2">
    <citation type="journal article" date="2015" name="Fish Shellfish Immunol.">
        <title>Early steps in the European eel (Anguilla anguilla)-Vibrio vulnificus interaction in the gills: Role of the RtxA13 toxin.</title>
        <authorList>
            <person name="Callol A."/>
            <person name="Pajuelo D."/>
            <person name="Ebbesson L."/>
            <person name="Teles M."/>
            <person name="MacKenzie S."/>
            <person name="Amaro C."/>
        </authorList>
    </citation>
    <scope>NUCLEOTIDE SEQUENCE</scope>
</reference>
<dbReference type="EMBL" id="GBXM01104623">
    <property type="protein sequence ID" value="JAH03954.1"/>
    <property type="molecule type" value="Transcribed_RNA"/>
</dbReference>
<organism evidence="1">
    <name type="scientific">Anguilla anguilla</name>
    <name type="common">European freshwater eel</name>
    <name type="synonym">Muraena anguilla</name>
    <dbReference type="NCBI Taxonomy" id="7936"/>
    <lineage>
        <taxon>Eukaryota</taxon>
        <taxon>Metazoa</taxon>
        <taxon>Chordata</taxon>
        <taxon>Craniata</taxon>
        <taxon>Vertebrata</taxon>
        <taxon>Euteleostomi</taxon>
        <taxon>Actinopterygii</taxon>
        <taxon>Neopterygii</taxon>
        <taxon>Teleostei</taxon>
        <taxon>Anguilliformes</taxon>
        <taxon>Anguillidae</taxon>
        <taxon>Anguilla</taxon>
    </lineage>
</organism>
<evidence type="ECO:0000313" key="1">
    <source>
        <dbReference type="EMBL" id="JAH03954.1"/>
    </source>
</evidence>
<proteinExistence type="predicted"/>
<reference evidence="1" key="1">
    <citation type="submission" date="2014-11" db="EMBL/GenBank/DDBJ databases">
        <authorList>
            <person name="Amaro Gonzalez C."/>
        </authorList>
    </citation>
    <scope>NUCLEOTIDE SEQUENCE</scope>
</reference>
<name>A0A0E9PHE9_ANGAN</name>
<dbReference type="AlphaFoldDB" id="A0A0E9PHE9"/>
<protein>
    <submittedName>
        <fullName evidence="1">Uncharacterized protein</fullName>
    </submittedName>
</protein>
<accession>A0A0E9PHE9</accession>